<dbReference type="AlphaFoldDB" id="A0A517N4D8"/>
<evidence type="ECO:0000256" key="1">
    <source>
        <dbReference type="SAM" id="MobiDB-lite"/>
    </source>
</evidence>
<keyword evidence="2" id="KW-0732">Signal</keyword>
<dbReference type="Proteomes" id="UP000318538">
    <property type="component" value="Chromosome"/>
</dbReference>
<reference evidence="3 4" key="1">
    <citation type="submission" date="2019-02" db="EMBL/GenBank/DDBJ databases">
        <title>Deep-cultivation of Planctomycetes and their phenomic and genomic characterization uncovers novel biology.</title>
        <authorList>
            <person name="Wiegand S."/>
            <person name="Jogler M."/>
            <person name="Boedeker C."/>
            <person name="Pinto D."/>
            <person name="Vollmers J."/>
            <person name="Rivas-Marin E."/>
            <person name="Kohn T."/>
            <person name="Peeters S.H."/>
            <person name="Heuer A."/>
            <person name="Rast P."/>
            <person name="Oberbeckmann S."/>
            <person name="Bunk B."/>
            <person name="Jeske O."/>
            <person name="Meyerdierks A."/>
            <person name="Storesund J.E."/>
            <person name="Kallscheuer N."/>
            <person name="Luecker S."/>
            <person name="Lage O.M."/>
            <person name="Pohl T."/>
            <person name="Merkel B.J."/>
            <person name="Hornburger P."/>
            <person name="Mueller R.-W."/>
            <person name="Bruemmer F."/>
            <person name="Labrenz M."/>
            <person name="Spormann A.M."/>
            <person name="Op den Camp H."/>
            <person name="Overmann J."/>
            <person name="Amann R."/>
            <person name="Jetten M.S.M."/>
            <person name="Mascher T."/>
            <person name="Medema M.H."/>
            <person name="Devos D.P."/>
            <person name="Kaster A.-K."/>
            <person name="Ovreas L."/>
            <person name="Rohde M."/>
            <person name="Galperin M.Y."/>
            <person name="Jogler C."/>
        </authorList>
    </citation>
    <scope>NUCLEOTIDE SEQUENCE [LARGE SCALE GENOMIC DNA]</scope>
    <source>
        <strain evidence="3 4">K22_7</strain>
    </source>
</reference>
<keyword evidence="4" id="KW-1185">Reference proteome</keyword>
<feature type="chain" id="PRO_5022118311" description="Secreted protein" evidence="2">
    <location>
        <begin position="21"/>
        <end position="59"/>
    </location>
</feature>
<feature type="region of interest" description="Disordered" evidence="1">
    <location>
        <begin position="38"/>
        <end position="59"/>
    </location>
</feature>
<dbReference type="PROSITE" id="PS51257">
    <property type="entry name" value="PROKAR_LIPOPROTEIN"/>
    <property type="match status" value="1"/>
</dbReference>
<evidence type="ECO:0008006" key="5">
    <source>
        <dbReference type="Google" id="ProtNLM"/>
    </source>
</evidence>
<proteinExistence type="predicted"/>
<dbReference type="EMBL" id="CP036525">
    <property type="protein sequence ID" value="QDT01997.1"/>
    <property type="molecule type" value="Genomic_DNA"/>
</dbReference>
<evidence type="ECO:0000313" key="3">
    <source>
        <dbReference type="EMBL" id="QDT01997.1"/>
    </source>
</evidence>
<protein>
    <recommendedName>
        <fullName evidence="5">Secreted protein</fullName>
    </recommendedName>
</protein>
<feature type="signal peptide" evidence="2">
    <location>
        <begin position="1"/>
        <end position="20"/>
    </location>
</feature>
<gene>
    <name evidence="3" type="ORF">K227x_03680</name>
</gene>
<evidence type="ECO:0000256" key="2">
    <source>
        <dbReference type="SAM" id="SignalP"/>
    </source>
</evidence>
<sequence precursor="true">MKKFCLIWIAVFSVSTFSLVGCGGSGGDTEVIREVPEEEPEMTAAESAAYEKSMRESTR</sequence>
<dbReference type="KEGG" id="rlc:K227x_03680"/>
<name>A0A517N4D8_9BACT</name>
<organism evidence="3 4">
    <name type="scientific">Rubripirellula lacrimiformis</name>
    <dbReference type="NCBI Taxonomy" id="1930273"/>
    <lineage>
        <taxon>Bacteria</taxon>
        <taxon>Pseudomonadati</taxon>
        <taxon>Planctomycetota</taxon>
        <taxon>Planctomycetia</taxon>
        <taxon>Pirellulales</taxon>
        <taxon>Pirellulaceae</taxon>
        <taxon>Rubripirellula</taxon>
    </lineage>
</organism>
<dbReference type="RefSeq" id="WP_145167782.1">
    <property type="nucleotide sequence ID" value="NZ_CP036525.1"/>
</dbReference>
<evidence type="ECO:0000313" key="4">
    <source>
        <dbReference type="Proteomes" id="UP000318538"/>
    </source>
</evidence>
<accession>A0A517N4D8</accession>